<evidence type="ECO:0000256" key="1">
    <source>
        <dbReference type="ARBA" id="ARBA00004496"/>
    </source>
</evidence>
<feature type="region of interest" description="Disordered" evidence="5">
    <location>
        <begin position="474"/>
        <end position="597"/>
    </location>
</feature>
<dbReference type="EMBL" id="JACETU010000005">
    <property type="protein sequence ID" value="KAF7428356.1"/>
    <property type="molecule type" value="Genomic_DNA"/>
</dbReference>
<feature type="region of interest" description="Disordered" evidence="5">
    <location>
        <begin position="275"/>
        <end position="303"/>
    </location>
</feature>
<dbReference type="InterPro" id="IPR032675">
    <property type="entry name" value="LRR_dom_sf"/>
</dbReference>
<dbReference type="Proteomes" id="UP000623687">
    <property type="component" value="Unassembled WGS sequence"/>
</dbReference>
<feature type="compositionally biased region" description="Pro residues" evidence="5">
    <location>
        <begin position="639"/>
        <end position="651"/>
    </location>
</feature>
<dbReference type="PANTHER" id="PTHR15454">
    <property type="entry name" value="NISCHARIN RELATED"/>
    <property type="match status" value="1"/>
</dbReference>
<protein>
    <submittedName>
        <fullName evidence="6">Uncharacterized protein</fullName>
    </submittedName>
</protein>
<dbReference type="Gene3D" id="3.80.10.10">
    <property type="entry name" value="Ribonuclease Inhibitor"/>
    <property type="match status" value="2"/>
</dbReference>
<dbReference type="PANTHER" id="PTHR15454:SF69">
    <property type="entry name" value="SERINE_THREONINE-PROTEIN KINASE 11-INTERACTING PROTEIN"/>
    <property type="match status" value="1"/>
</dbReference>
<dbReference type="RefSeq" id="XP_036630728.1">
    <property type="nucleotide sequence ID" value="XM_036777108.1"/>
</dbReference>
<accession>A0A8H7DQB1</accession>
<evidence type="ECO:0000313" key="7">
    <source>
        <dbReference type="Proteomes" id="UP000623687"/>
    </source>
</evidence>
<feature type="compositionally biased region" description="Basic and acidic residues" evidence="5">
    <location>
        <begin position="551"/>
        <end position="561"/>
    </location>
</feature>
<dbReference type="InterPro" id="IPR001611">
    <property type="entry name" value="Leu-rich_rpt"/>
</dbReference>
<dbReference type="SMART" id="SM00369">
    <property type="entry name" value="LRR_TYP"/>
    <property type="match status" value="2"/>
</dbReference>
<feature type="compositionally biased region" description="Low complexity" evidence="5">
    <location>
        <begin position="562"/>
        <end position="571"/>
    </location>
</feature>
<evidence type="ECO:0000256" key="4">
    <source>
        <dbReference type="ARBA" id="ARBA00022737"/>
    </source>
</evidence>
<proteinExistence type="predicted"/>
<name>A0A8H7DQB1_PLEOS</name>
<dbReference type="AlphaFoldDB" id="A0A8H7DQB1"/>
<sequence length="779" mass="85205">MEQELGDDYIRRLANFVRTNEKNLAEAGLVRRRRSLQRPVPDASAASYLNPLGWFSAPASPNVPNPVVLQVDTHHLFYILMRLEGVGLDIGTLDVEVENPSRPTSYINILPSKDNSDALSLASFRSSLSAMSTLSLGSGWWGRTEVAPIEAELKYLFSSFTKLPALHVTAPGKKLITELANESPNRNALPMDVFRNIQSLECVDIDPRMLLGWDRLAESLRSLKIKKSGVEDMADIFLGAVIDDQARREGSTSRQRRRRIPRGLGKEASLYTTRLPDSVPEDIDGELESTSETAASPPSPPPSTKLSSLQWAFLKYLCLADNALTFFPIESIPYLTSLTHLDLSSNLLVSVPSGLGALYNLIFLDLSDNMIDSVLGIYTTLGQVLRINLSSNRLETICGLERLHALEHVDLRNNRIEDVDEVSRLATLPNIAQVWVEGNSFTEIVEDYRVKCFDYFWKEGKSILLDGTPPTFYEKRNLTSPPPAQMTSSRSAPAAPSPSVVAIAHTHERAVPSPPPNASNKSTPPTSSHASPLLAPVGAGVGRPRKKKVKRIVDLDHDHNSDAGSSRSPSHSRMRSEGSTKAGASMRIREHGAKKVEDADAIATRSILATPDHLTAGGGVVLSSSPLAAGPLSASPEGAPQPLPQERPPSPMYSNGRIRTRHSRYRTEYTPNSPPIEPAFEAASSTSPAAALVDDLSSRMSPPTFRRNPTSSATVASRSSLRRARVSASVYEPGPSAEQDLSKPSADQFRYDAEAYRKRIEALKKDMGDAWLKVYSQRI</sequence>
<comment type="subcellular location">
    <subcellularLocation>
        <location evidence="1">Cytoplasm</location>
    </subcellularLocation>
</comment>
<feature type="compositionally biased region" description="Low complexity" evidence="5">
    <location>
        <begin position="488"/>
        <end position="504"/>
    </location>
</feature>
<keyword evidence="2" id="KW-0963">Cytoplasm</keyword>
<feature type="region of interest" description="Disordered" evidence="5">
    <location>
        <begin position="614"/>
        <end position="746"/>
    </location>
</feature>
<feature type="compositionally biased region" description="Polar residues" evidence="5">
    <location>
        <begin position="518"/>
        <end position="530"/>
    </location>
</feature>
<keyword evidence="4" id="KW-0677">Repeat</keyword>
<gene>
    <name evidence="6" type="ORF">PC9H_007578</name>
</gene>
<dbReference type="PROSITE" id="PS51450">
    <property type="entry name" value="LRR"/>
    <property type="match status" value="2"/>
</dbReference>
<comment type="caution">
    <text evidence="6">The sequence shown here is derived from an EMBL/GenBank/DDBJ whole genome shotgun (WGS) entry which is preliminary data.</text>
</comment>
<organism evidence="6 7">
    <name type="scientific">Pleurotus ostreatus</name>
    <name type="common">Oyster mushroom</name>
    <name type="synonym">White-rot fungus</name>
    <dbReference type="NCBI Taxonomy" id="5322"/>
    <lineage>
        <taxon>Eukaryota</taxon>
        <taxon>Fungi</taxon>
        <taxon>Dikarya</taxon>
        <taxon>Basidiomycota</taxon>
        <taxon>Agaricomycotina</taxon>
        <taxon>Agaricomycetes</taxon>
        <taxon>Agaricomycetidae</taxon>
        <taxon>Agaricales</taxon>
        <taxon>Pleurotineae</taxon>
        <taxon>Pleurotaceae</taxon>
        <taxon>Pleurotus</taxon>
    </lineage>
</organism>
<evidence type="ECO:0000256" key="5">
    <source>
        <dbReference type="SAM" id="MobiDB-lite"/>
    </source>
</evidence>
<reference evidence="6" key="1">
    <citation type="submission" date="2019-07" db="EMBL/GenBank/DDBJ databases">
        <authorList>
            <person name="Palmer J.M."/>
        </authorList>
    </citation>
    <scope>NUCLEOTIDE SEQUENCE</scope>
    <source>
        <strain evidence="6">PC9</strain>
    </source>
</reference>
<dbReference type="SUPFAM" id="SSF52075">
    <property type="entry name" value="Outer arm dynein light chain 1"/>
    <property type="match status" value="1"/>
</dbReference>
<dbReference type="Pfam" id="PF13855">
    <property type="entry name" value="LRR_8"/>
    <property type="match status" value="1"/>
</dbReference>
<dbReference type="OrthoDB" id="676979at2759"/>
<feature type="compositionally biased region" description="Acidic residues" evidence="5">
    <location>
        <begin position="279"/>
        <end position="289"/>
    </location>
</feature>
<keyword evidence="7" id="KW-1185">Reference proteome</keyword>
<dbReference type="GO" id="GO:0005737">
    <property type="term" value="C:cytoplasm"/>
    <property type="evidence" value="ECO:0007669"/>
    <property type="project" value="UniProtKB-SubCell"/>
</dbReference>
<dbReference type="VEuPathDB" id="FungiDB:PC9H_007578"/>
<evidence type="ECO:0000313" key="6">
    <source>
        <dbReference type="EMBL" id="KAF7428356.1"/>
    </source>
</evidence>
<dbReference type="InterPro" id="IPR003591">
    <property type="entry name" value="Leu-rich_rpt_typical-subtyp"/>
</dbReference>
<keyword evidence="3" id="KW-0433">Leucine-rich repeat</keyword>
<feature type="compositionally biased region" description="Basic and acidic residues" evidence="5">
    <location>
        <begin position="587"/>
        <end position="597"/>
    </location>
</feature>
<evidence type="ECO:0000256" key="2">
    <source>
        <dbReference type="ARBA" id="ARBA00022490"/>
    </source>
</evidence>
<dbReference type="GeneID" id="59377396"/>
<feature type="compositionally biased region" description="Low complexity" evidence="5">
    <location>
        <begin position="622"/>
        <end position="636"/>
    </location>
</feature>
<evidence type="ECO:0000256" key="3">
    <source>
        <dbReference type="ARBA" id="ARBA00022614"/>
    </source>
</evidence>